<dbReference type="InterPro" id="IPR027417">
    <property type="entry name" value="P-loop_NTPase"/>
</dbReference>
<dbReference type="PANTHER" id="PTHR47962:SF5">
    <property type="entry name" value="ATP-DEPENDENT HELICASE LHR-RELATED"/>
    <property type="match status" value="1"/>
</dbReference>
<evidence type="ECO:0000256" key="3">
    <source>
        <dbReference type="ARBA" id="ARBA00022722"/>
    </source>
</evidence>
<keyword evidence="4" id="KW-0479">Metal-binding</keyword>
<dbReference type="EMBL" id="JAGPXE010000024">
    <property type="protein sequence ID" value="MBQ0928709.1"/>
    <property type="molecule type" value="Genomic_DNA"/>
</dbReference>
<evidence type="ECO:0000256" key="6">
    <source>
        <dbReference type="ARBA" id="ARBA00022801"/>
    </source>
</evidence>
<comment type="similarity">
    <text evidence="2">In the central section; belongs to the CRISPR-associated helicase Cas3 family.</text>
</comment>
<dbReference type="SMART" id="SM00487">
    <property type="entry name" value="DEXDc"/>
    <property type="match status" value="1"/>
</dbReference>
<evidence type="ECO:0000259" key="10">
    <source>
        <dbReference type="PROSITE" id="PS51192"/>
    </source>
</evidence>
<feature type="domain" description="Helicase ATP-binding" evidence="10">
    <location>
        <begin position="220"/>
        <end position="389"/>
    </location>
</feature>
<dbReference type="InterPro" id="IPR006483">
    <property type="entry name" value="CRISPR-assoc_Cas3_HD"/>
</dbReference>
<dbReference type="InterPro" id="IPR054712">
    <property type="entry name" value="Cas3-like_dom"/>
</dbReference>
<evidence type="ECO:0000313" key="12">
    <source>
        <dbReference type="EMBL" id="MBQ0928709.1"/>
    </source>
</evidence>
<organism evidence="12 13">
    <name type="scientific">Saccharopolyspora endophytica</name>
    <dbReference type="NCBI Taxonomy" id="543886"/>
    <lineage>
        <taxon>Bacteria</taxon>
        <taxon>Bacillati</taxon>
        <taxon>Actinomycetota</taxon>
        <taxon>Actinomycetes</taxon>
        <taxon>Pseudonocardiales</taxon>
        <taxon>Pseudonocardiaceae</taxon>
        <taxon>Saccharopolyspora</taxon>
    </lineage>
</organism>
<reference evidence="12 13" key="1">
    <citation type="submission" date="2021-04" db="EMBL/GenBank/DDBJ databases">
        <title>Whole-genome sequencing of Saccharopolyspora endophytica KCTC 19397.</title>
        <authorList>
            <person name="Ay H."/>
            <person name="Saygin H."/>
            <person name="Sahin N."/>
        </authorList>
    </citation>
    <scope>NUCLEOTIDE SEQUENCE [LARGE SCALE GENOMIC DNA]</scope>
    <source>
        <strain evidence="12 13">KCTC 19397</strain>
    </source>
</reference>
<dbReference type="PANTHER" id="PTHR47962">
    <property type="entry name" value="ATP-DEPENDENT HELICASE LHR-RELATED-RELATED"/>
    <property type="match status" value="1"/>
</dbReference>
<evidence type="ECO:0000259" key="11">
    <source>
        <dbReference type="PROSITE" id="PS51643"/>
    </source>
</evidence>
<dbReference type="InterPro" id="IPR014001">
    <property type="entry name" value="Helicase_ATP-bd"/>
</dbReference>
<evidence type="ECO:0000256" key="4">
    <source>
        <dbReference type="ARBA" id="ARBA00022723"/>
    </source>
</evidence>
<dbReference type="NCBIfam" id="TIGR01587">
    <property type="entry name" value="cas3_core"/>
    <property type="match status" value="1"/>
</dbReference>
<keyword evidence="3" id="KW-0540">Nuclease</keyword>
<accession>A0ABS5DQX5</accession>
<keyword evidence="9" id="KW-0051">Antiviral defense</keyword>
<dbReference type="InterPro" id="IPR011545">
    <property type="entry name" value="DEAD/DEAH_box_helicase_dom"/>
</dbReference>
<comment type="caution">
    <text evidence="12">The sequence shown here is derived from an EMBL/GenBank/DDBJ whole genome shotgun (WGS) entry which is preliminary data.</text>
</comment>
<keyword evidence="7" id="KW-0347">Helicase</keyword>
<gene>
    <name evidence="12" type="primary">cas3</name>
    <name evidence="12" type="ORF">KBO27_32595</name>
</gene>
<dbReference type="SUPFAM" id="SSF52540">
    <property type="entry name" value="P-loop containing nucleoside triphosphate hydrolases"/>
    <property type="match status" value="1"/>
</dbReference>
<dbReference type="Pfam" id="PF22590">
    <property type="entry name" value="Cas3-like_C_2"/>
    <property type="match status" value="1"/>
</dbReference>
<dbReference type="Proteomes" id="UP000674084">
    <property type="component" value="Unassembled WGS sequence"/>
</dbReference>
<dbReference type="PROSITE" id="PS51643">
    <property type="entry name" value="HD_CAS3"/>
    <property type="match status" value="1"/>
</dbReference>
<name>A0ABS5DQX5_9PSEU</name>
<sequence>MSSRFAREFGAEDLGYALGLFHDAGKAARCWQEGLAGVADTGKSVGVPHKEAGAGWLAGLIGPVSLAILGHHGGLASAGELTDKLEAFSAGAFGDLEQVQAEFLREVPEAQEVLQRGGLVPQLWREDPLLCELGIRLAFSALVDADHLDTAAHFAGWDAPRVRADTDMVELAALFEQQRQRMLTSRRESGASPIDAIRERVYQRAIEHALGPTGVYRMPAPTGVGKTLAAAGFGLRHAAHHGKRRVIVAVPFITVTEQNAGVYRGLLGNDNVLEHHSAVTASDDRKQQIRQHTLAENWDSPVVVTTTVQLFHSLFGRKPMEMRKVHRLANSVIVLDEVQALPLRVLIPILNVLRMLSEHFNTTVLLTSATQPSFEHLGQWADLTVTDIVDDPASLYRSLRRVEYEWWLDPRPGLLEVADHAAQHEQVLVVVNTIADARTIYQHWAESDPESVWHLSTRMCPAHRRTVLTTVRDRLTRGERVRLVSTQLIEAGVDIDLPIVYRAMAPAEALQQAAGRANREGHLEGNGKVVVFDAHDMSSPSGYRAGTDVTRQHFGPSDQDTTDPDNLAALADYYRDLYRTSNTENGARNRAIQENRVKLDYIAVTNGPMHTAPHSSSTRDPKRAFRMLDDDTIPAIIPDYDHKATTLLDRLKRAPEEAGQLIRALQPYIVALPQRLLEDDAVSAMCQPIFGDLHAWKGDYNTAYGIDTSNLINEEVW</sequence>
<dbReference type="Gene3D" id="1.10.3210.30">
    <property type="match status" value="1"/>
</dbReference>
<evidence type="ECO:0000313" key="13">
    <source>
        <dbReference type="Proteomes" id="UP000674084"/>
    </source>
</evidence>
<protein>
    <submittedName>
        <fullName evidence="12">CRISPR-associated helicase Cas3</fullName>
    </submittedName>
</protein>
<keyword evidence="6" id="KW-0378">Hydrolase</keyword>
<keyword evidence="13" id="KW-1185">Reference proteome</keyword>
<dbReference type="NCBIfam" id="TIGR01596">
    <property type="entry name" value="cas3_HD"/>
    <property type="match status" value="1"/>
</dbReference>
<proteinExistence type="inferred from homology"/>
<evidence type="ECO:0000256" key="9">
    <source>
        <dbReference type="ARBA" id="ARBA00023118"/>
    </source>
</evidence>
<keyword evidence="5" id="KW-0547">Nucleotide-binding</keyword>
<evidence type="ECO:0000256" key="7">
    <source>
        <dbReference type="ARBA" id="ARBA00022806"/>
    </source>
</evidence>
<dbReference type="CDD" id="cd09641">
    <property type="entry name" value="Cas3''_I"/>
    <property type="match status" value="1"/>
</dbReference>
<dbReference type="PROSITE" id="PS51192">
    <property type="entry name" value="HELICASE_ATP_BIND_1"/>
    <property type="match status" value="1"/>
</dbReference>
<dbReference type="Pfam" id="PF00270">
    <property type="entry name" value="DEAD"/>
    <property type="match status" value="1"/>
</dbReference>
<dbReference type="CDD" id="cd17930">
    <property type="entry name" value="DEXHc_cas3"/>
    <property type="match status" value="1"/>
</dbReference>
<evidence type="ECO:0000256" key="8">
    <source>
        <dbReference type="ARBA" id="ARBA00022840"/>
    </source>
</evidence>
<dbReference type="InterPro" id="IPR038257">
    <property type="entry name" value="CRISPR-assoc_Cas3_HD_sf"/>
</dbReference>
<dbReference type="Gene3D" id="3.40.50.300">
    <property type="entry name" value="P-loop containing nucleotide triphosphate hydrolases"/>
    <property type="match status" value="2"/>
</dbReference>
<comment type="similarity">
    <text evidence="1">In the N-terminal section; belongs to the CRISPR-associated nuclease Cas3-HD family.</text>
</comment>
<evidence type="ECO:0000256" key="2">
    <source>
        <dbReference type="ARBA" id="ARBA00009046"/>
    </source>
</evidence>
<feature type="domain" description="HD Cas3-type" evidence="11">
    <location>
        <begin position="1"/>
        <end position="148"/>
    </location>
</feature>
<dbReference type="InterPro" id="IPR052511">
    <property type="entry name" value="ATP-dep_Helicase"/>
</dbReference>
<dbReference type="InterPro" id="IPR006474">
    <property type="entry name" value="Helicase_Cas3_CRISPR-ass_core"/>
</dbReference>
<keyword evidence="8" id="KW-0067">ATP-binding</keyword>
<evidence type="ECO:0000256" key="5">
    <source>
        <dbReference type="ARBA" id="ARBA00022741"/>
    </source>
</evidence>
<evidence type="ECO:0000256" key="1">
    <source>
        <dbReference type="ARBA" id="ARBA00006847"/>
    </source>
</evidence>